<reference evidence="1 2" key="1">
    <citation type="submission" date="2020-02" db="EMBL/GenBank/DDBJ databases">
        <title>Characterization of phylogenetic diversity of novel bifidobacterial species isolated in Czech ZOOs.</title>
        <authorList>
            <person name="Lugli G.A."/>
            <person name="Vera N.B."/>
            <person name="Ventura M."/>
        </authorList>
    </citation>
    <scope>NUCLEOTIDE SEQUENCE [LARGE SCALE GENOMIC DNA]</scope>
    <source>
        <strain evidence="1 2">DSM 109959</strain>
    </source>
</reference>
<sequence length="65" mass="6931">MTAHAYVRDVFCMVDKVDEDATIDGGMVTLLPGEAVAWHITAADGLDPAAFAAPNVLRCANDLKR</sequence>
<proteinExistence type="predicted"/>
<evidence type="ECO:0000313" key="2">
    <source>
        <dbReference type="Proteomes" id="UP000543419"/>
    </source>
</evidence>
<gene>
    <name evidence="1" type="ORF">G1C97_1326</name>
</gene>
<dbReference type="Proteomes" id="UP000543419">
    <property type="component" value="Unassembled WGS sequence"/>
</dbReference>
<comment type="caution">
    <text evidence="1">The sequence shown here is derived from an EMBL/GenBank/DDBJ whole genome shotgun (WGS) entry which is preliminary data.</text>
</comment>
<protein>
    <submittedName>
        <fullName evidence="1">Beta-mannosidase</fullName>
    </submittedName>
</protein>
<dbReference type="AlphaFoldDB" id="A0A7Y0HXT3"/>
<dbReference type="EMBL" id="JAAIIG010000005">
    <property type="protein sequence ID" value="NMM98374.1"/>
    <property type="molecule type" value="Genomic_DNA"/>
</dbReference>
<keyword evidence="2" id="KW-1185">Reference proteome</keyword>
<name>A0A7Y0HXT3_9BIFI</name>
<accession>A0A7Y0HXT3</accession>
<organism evidence="1 2">
    <name type="scientific">Bifidobacterium olomucense</name>
    <dbReference type="NCBI Taxonomy" id="2675324"/>
    <lineage>
        <taxon>Bacteria</taxon>
        <taxon>Bacillati</taxon>
        <taxon>Actinomycetota</taxon>
        <taxon>Actinomycetes</taxon>
        <taxon>Bifidobacteriales</taxon>
        <taxon>Bifidobacteriaceae</taxon>
        <taxon>Bifidobacterium</taxon>
    </lineage>
</organism>
<evidence type="ECO:0000313" key="1">
    <source>
        <dbReference type="EMBL" id="NMM98374.1"/>
    </source>
</evidence>